<accession>A0AAV4AY89</accession>
<dbReference type="EMBL" id="BLXT01004644">
    <property type="protein sequence ID" value="GFO16076.1"/>
    <property type="molecule type" value="Genomic_DNA"/>
</dbReference>
<dbReference type="AlphaFoldDB" id="A0AAV4AY89"/>
<dbReference type="Proteomes" id="UP000735302">
    <property type="component" value="Unassembled WGS sequence"/>
</dbReference>
<sequence>MMMGCSNAETKQYCELAQMAHGGSQAARSRMLVEMMMPKQVLGKPTLELMRLVIADETDCVSQLLCFYFYQLQDSLIFCITKLVSWFPRNAMMMGCSNAETKQYCELAQMAHGGSQAARSRMLVEMMMPKQVLNQFEQCLTPNTLMSSVSGMFGGVGGYNPYGHGFGRSTNLDIYELLPDHNDREVIV</sequence>
<evidence type="ECO:0000313" key="2">
    <source>
        <dbReference type="Proteomes" id="UP000735302"/>
    </source>
</evidence>
<reference evidence="1 2" key="1">
    <citation type="journal article" date="2021" name="Elife">
        <title>Chloroplast acquisition without the gene transfer in kleptoplastic sea slugs, Plakobranchus ocellatus.</title>
        <authorList>
            <person name="Maeda T."/>
            <person name="Takahashi S."/>
            <person name="Yoshida T."/>
            <person name="Shimamura S."/>
            <person name="Takaki Y."/>
            <person name="Nagai Y."/>
            <person name="Toyoda A."/>
            <person name="Suzuki Y."/>
            <person name="Arimoto A."/>
            <person name="Ishii H."/>
            <person name="Satoh N."/>
            <person name="Nishiyama T."/>
            <person name="Hasebe M."/>
            <person name="Maruyama T."/>
            <person name="Minagawa J."/>
            <person name="Obokata J."/>
            <person name="Shigenobu S."/>
        </authorList>
    </citation>
    <scope>NUCLEOTIDE SEQUENCE [LARGE SCALE GENOMIC DNA]</scope>
</reference>
<organism evidence="1 2">
    <name type="scientific">Plakobranchus ocellatus</name>
    <dbReference type="NCBI Taxonomy" id="259542"/>
    <lineage>
        <taxon>Eukaryota</taxon>
        <taxon>Metazoa</taxon>
        <taxon>Spiralia</taxon>
        <taxon>Lophotrochozoa</taxon>
        <taxon>Mollusca</taxon>
        <taxon>Gastropoda</taxon>
        <taxon>Heterobranchia</taxon>
        <taxon>Euthyneura</taxon>
        <taxon>Panpulmonata</taxon>
        <taxon>Sacoglossa</taxon>
        <taxon>Placobranchoidea</taxon>
        <taxon>Plakobranchidae</taxon>
        <taxon>Plakobranchus</taxon>
    </lineage>
</organism>
<name>A0AAV4AY89_9GAST</name>
<gene>
    <name evidence="1" type="ORF">PoB_004258100</name>
</gene>
<evidence type="ECO:0000313" key="1">
    <source>
        <dbReference type="EMBL" id="GFO16076.1"/>
    </source>
</evidence>
<proteinExistence type="predicted"/>
<protein>
    <submittedName>
        <fullName evidence="1">Uncharacterized protein</fullName>
    </submittedName>
</protein>
<comment type="caution">
    <text evidence="1">The sequence shown here is derived from an EMBL/GenBank/DDBJ whole genome shotgun (WGS) entry which is preliminary data.</text>
</comment>
<keyword evidence="2" id="KW-1185">Reference proteome</keyword>